<dbReference type="InterPro" id="IPR007462">
    <property type="entry name" value="COV1-like"/>
</dbReference>
<protein>
    <recommendedName>
        <fullName evidence="3">DUF502 domain-containing protein</fullName>
    </recommendedName>
</protein>
<dbReference type="Pfam" id="PF04367">
    <property type="entry name" value="DUF502"/>
    <property type="match status" value="1"/>
</dbReference>
<sequence length="194" mass="21956">MISHFRRIIFTGLLAIVPVALTFYILKVVFTVLDNLTSPIFKRMDIYIPGLGILLTLLLVYLLGIFVTNVLGKRFLHWLETLIKNIPLINTIYNTIKQITQAFTGTAEKKFQSVVFIEYPRKDLWTLAFVTGESKNDKDVEFYHLFVPTTPNPTSGVFIIIPKNDSIETELNVEEALKSVISGGMLAPKQHNLG</sequence>
<dbReference type="EMBL" id="UINC01086160">
    <property type="protein sequence ID" value="SVC34366.1"/>
    <property type="molecule type" value="Genomic_DNA"/>
</dbReference>
<keyword evidence="1" id="KW-1133">Transmembrane helix</keyword>
<feature type="transmembrane region" description="Helical" evidence="1">
    <location>
        <begin position="46"/>
        <end position="71"/>
    </location>
</feature>
<feature type="transmembrane region" description="Helical" evidence="1">
    <location>
        <begin position="7"/>
        <end position="26"/>
    </location>
</feature>
<organism evidence="2">
    <name type="scientific">marine metagenome</name>
    <dbReference type="NCBI Taxonomy" id="408172"/>
    <lineage>
        <taxon>unclassified sequences</taxon>
        <taxon>metagenomes</taxon>
        <taxon>ecological metagenomes</taxon>
    </lineage>
</organism>
<dbReference type="AlphaFoldDB" id="A0A382LCF3"/>
<keyword evidence="1" id="KW-0812">Transmembrane</keyword>
<dbReference type="PANTHER" id="PTHR31876:SF26">
    <property type="entry name" value="PROTEIN LIKE COV 2"/>
    <property type="match status" value="1"/>
</dbReference>
<reference evidence="2" key="1">
    <citation type="submission" date="2018-05" db="EMBL/GenBank/DDBJ databases">
        <authorList>
            <person name="Lanie J.A."/>
            <person name="Ng W.-L."/>
            <person name="Kazmierczak K.M."/>
            <person name="Andrzejewski T.M."/>
            <person name="Davidsen T.M."/>
            <person name="Wayne K.J."/>
            <person name="Tettelin H."/>
            <person name="Glass J.I."/>
            <person name="Rusch D."/>
            <person name="Podicherti R."/>
            <person name="Tsui H.-C.T."/>
            <person name="Winkler M.E."/>
        </authorList>
    </citation>
    <scope>NUCLEOTIDE SEQUENCE</scope>
</reference>
<keyword evidence="1" id="KW-0472">Membrane</keyword>
<evidence type="ECO:0000256" key="1">
    <source>
        <dbReference type="SAM" id="Phobius"/>
    </source>
</evidence>
<gene>
    <name evidence="2" type="ORF">METZ01_LOCUS287220</name>
</gene>
<name>A0A382LCF3_9ZZZZ</name>
<evidence type="ECO:0008006" key="3">
    <source>
        <dbReference type="Google" id="ProtNLM"/>
    </source>
</evidence>
<proteinExistence type="predicted"/>
<dbReference type="PANTHER" id="PTHR31876">
    <property type="entry name" value="COV-LIKE PROTEIN 1"/>
    <property type="match status" value="1"/>
</dbReference>
<accession>A0A382LCF3</accession>
<evidence type="ECO:0000313" key="2">
    <source>
        <dbReference type="EMBL" id="SVC34366.1"/>
    </source>
</evidence>